<dbReference type="PROSITE" id="PS01124">
    <property type="entry name" value="HTH_ARAC_FAMILY_2"/>
    <property type="match status" value="1"/>
</dbReference>
<dbReference type="Gene3D" id="2.60.120.10">
    <property type="entry name" value="Jelly Rolls"/>
    <property type="match status" value="1"/>
</dbReference>
<sequence>MEPWMNTITPFVRSVKILKSFSLAGEWMDYDHVFTYIEQGEAEFFLDGVKYYVKEGDILLMHPYMSHIIRSTSTFPLIQYIFHFDLYYDEQRVVWKETGITMEQQKIRVEKEMQFTSIAPIAHVHLSDRIDLKKRFLIMYKEFLDRNTGYLLIMKSICLELLVLFLKGQAEPKKKEGKVTKGWAIIESTINHINERYWDPELDNASISKHVGISTNHLSYLFKEELGITIHKYLTHIRIEQSKIKIIEGKKSLTAIAEESGFSSIHLFSRSFKATVGIMPSMFAATQSKVITKLQ</sequence>
<reference evidence="5 6" key="1">
    <citation type="submission" date="2022-09" db="EMBL/GenBank/DDBJ databases">
        <authorList>
            <person name="Han X.L."/>
            <person name="Wang Q."/>
            <person name="Lu T."/>
        </authorList>
    </citation>
    <scope>NUCLEOTIDE SEQUENCE [LARGE SCALE GENOMIC DNA]</scope>
    <source>
        <strain evidence="5 6">WQ 127069</strain>
    </source>
</reference>
<dbReference type="InterPro" id="IPR009057">
    <property type="entry name" value="Homeodomain-like_sf"/>
</dbReference>
<keyword evidence="3" id="KW-0804">Transcription</keyword>
<evidence type="ECO:0000256" key="3">
    <source>
        <dbReference type="ARBA" id="ARBA00023163"/>
    </source>
</evidence>
<proteinExistence type="predicted"/>
<keyword evidence="6" id="KW-1185">Reference proteome</keyword>
<dbReference type="Gene3D" id="1.10.10.60">
    <property type="entry name" value="Homeodomain-like"/>
    <property type="match status" value="2"/>
</dbReference>
<protein>
    <submittedName>
        <fullName evidence="5">AraC family transcriptional regulator</fullName>
    </submittedName>
</protein>
<dbReference type="Pfam" id="PF12833">
    <property type="entry name" value="HTH_18"/>
    <property type="match status" value="1"/>
</dbReference>
<organism evidence="5 6">
    <name type="scientific">Paenibacillus baimaensis</name>
    <dbReference type="NCBI Taxonomy" id="2982185"/>
    <lineage>
        <taxon>Bacteria</taxon>
        <taxon>Bacillati</taxon>
        <taxon>Bacillota</taxon>
        <taxon>Bacilli</taxon>
        <taxon>Bacillales</taxon>
        <taxon>Paenibacillaceae</taxon>
        <taxon>Paenibacillus</taxon>
    </lineage>
</organism>
<dbReference type="Proteomes" id="UP001652445">
    <property type="component" value="Unassembled WGS sequence"/>
</dbReference>
<dbReference type="Pfam" id="PF02311">
    <property type="entry name" value="AraC_binding"/>
    <property type="match status" value="1"/>
</dbReference>
<dbReference type="InterPro" id="IPR037923">
    <property type="entry name" value="HTH-like"/>
</dbReference>
<dbReference type="RefSeq" id="WP_262684363.1">
    <property type="nucleotide sequence ID" value="NZ_JAOQIO010000036.1"/>
</dbReference>
<dbReference type="InterPro" id="IPR003313">
    <property type="entry name" value="AraC-bd"/>
</dbReference>
<dbReference type="SUPFAM" id="SSF51215">
    <property type="entry name" value="Regulatory protein AraC"/>
    <property type="match status" value="1"/>
</dbReference>
<dbReference type="EMBL" id="JAOQIO010000036">
    <property type="protein sequence ID" value="MCU6793052.1"/>
    <property type="molecule type" value="Genomic_DNA"/>
</dbReference>
<comment type="caution">
    <text evidence="5">The sequence shown here is derived from an EMBL/GenBank/DDBJ whole genome shotgun (WGS) entry which is preliminary data.</text>
</comment>
<dbReference type="SMART" id="SM00342">
    <property type="entry name" value="HTH_ARAC"/>
    <property type="match status" value="1"/>
</dbReference>
<evidence type="ECO:0000259" key="4">
    <source>
        <dbReference type="PROSITE" id="PS01124"/>
    </source>
</evidence>
<name>A0ABT2UEI1_9BACL</name>
<evidence type="ECO:0000313" key="5">
    <source>
        <dbReference type="EMBL" id="MCU6793052.1"/>
    </source>
</evidence>
<dbReference type="PANTHER" id="PTHR43280:SF2">
    <property type="entry name" value="HTH-TYPE TRANSCRIPTIONAL REGULATOR EXSA"/>
    <property type="match status" value="1"/>
</dbReference>
<dbReference type="InterPro" id="IPR014710">
    <property type="entry name" value="RmlC-like_jellyroll"/>
</dbReference>
<keyword evidence="2" id="KW-0238">DNA-binding</keyword>
<dbReference type="PANTHER" id="PTHR43280">
    <property type="entry name" value="ARAC-FAMILY TRANSCRIPTIONAL REGULATOR"/>
    <property type="match status" value="1"/>
</dbReference>
<dbReference type="SUPFAM" id="SSF46689">
    <property type="entry name" value="Homeodomain-like"/>
    <property type="match status" value="1"/>
</dbReference>
<accession>A0ABT2UEI1</accession>
<evidence type="ECO:0000256" key="2">
    <source>
        <dbReference type="ARBA" id="ARBA00023125"/>
    </source>
</evidence>
<dbReference type="InterPro" id="IPR018060">
    <property type="entry name" value="HTH_AraC"/>
</dbReference>
<feature type="domain" description="HTH araC/xylS-type" evidence="4">
    <location>
        <begin position="187"/>
        <end position="286"/>
    </location>
</feature>
<keyword evidence="1" id="KW-0805">Transcription regulation</keyword>
<gene>
    <name evidence="5" type="ORF">OB236_13070</name>
</gene>
<evidence type="ECO:0000256" key="1">
    <source>
        <dbReference type="ARBA" id="ARBA00023015"/>
    </source>
</evidence>
<evidence type="ECO:0000313" key="6">
    <source>
        <dbReference type="Proteomes" id="UP001652445"/>
    </source>
</evidence>